<dbReference type="PANTHER" id="PTHR47738">
    <property type="entry name" value="PTS SYSTEM FRUCTOSE-LIKE EIIA COMPONENT-RELATED"/>
    <property type="match status" value="1"/>
</dbReference>
<dbReference type="Proteomes" id="UP000568839">
    <property type="component" value="Unassembled WGS sequence"/>
</dbReference>
<dbReference type="AlphaFoldDB" id="A0A841PZL2"/>
<dbReference type="InterPro" id="IPR002178">
    <property type="entry name" value="PTS_EIIA_type-2_dom"/>
</dbReference>
<dbReference type="PANTHER" id="PTHR47738:SF3">
    <property type="entry name" value="PHOSPHOTRANSFERASE SYSTEM MANNITOL_FRUCTOSE-SPECIFIC IIA DOMAIN CONTAINING PROTEIN"/>
    <property type="match status" value="1"/>
</dbReference>
<gene>
    <name evidence="2" type="ORF">HNR44_001913</name>
</gene>
<dbReference type="EMBL" id="JACHHJ010000002">
    <property type="protein sequence ID" value="MBB6449935.1"/>
    <property type="molecule type" value="Genomic_DNA"/>
</dbReference>
<comment type="caution">
    <text evidence="2">The sequence shown here is derived from an EMBL/GenBank/DDBJ whole genome shotgun (WGS) entry which is preliminary data.</text>
</comment>
<evidence type="ECO:0000259" key="1">
    <source>
        <dbReference type="PROSITE" id="PS51094"/>
    </source>
</evidence>
<reference evidence="2 3" key="1">
    <citation type="submission" date="2020-08" db="EMBL/GenBank/DDBJ databases">
        <title>Genomic Encyclopedia of Type Strains, Phase IV (KMG-IV): sequencing the most valuable type-strain genomes for metagenomic binning, comparative biology and taxonomic classification.</title>
        <authorList>
            <person name="Goeker M."/>
        </authorList>
    </citation>
    <scope>NUCLEOTIDE SEQUENCE [LARGE SCALE GENOMIC DNA]</scope>
    <source>
        <strain evidence="2 3">DSM 21769</strain>
    </source>
</reference>
<keyword evidence="3" id="KW-1185">Reference proteome</keyword>
<evidence type="ECO:0000313" key="3">
    <source>
        <dbReference type="Proteomes" id="UP000568839"/>
    </source>
</evidence>
<evidence type="ECO:0000313" key="2">
    <source>
        <dbReference type="EMBL" id="MBB6449935.1"/>
    </source>
</evidence>
<dbReference type="RefSeq" id="WP_184403874.1">
    <property type="nucleotide sequence ID" value="NZ_JACHHJ010000002.1"/>
</dbReference>
<dbReference type="Pfam" id="PF00359">
    <property type="entry name" value="PTS_EIIA_2"/>
    <property type="match status" value="1"/>
</dbReference>
<dbReference type="PROSITE" id="PS51094">
    <property type="entry name" value="PTS_EIIA_TYPE_2"/>
    <property type="match status" value="1"/>
</dbReference>
<dbReference type="InterPro" id="IPR051541">
    <property type="entry name" value="PTS_SugarTrans_NitroReg"/>
</dbReference>
<dbReference type="Gene3D" id="3.40.930.10">
    <property type="entry name" value="Mannitol-specific EII, Chain A"/>
    <property type="match status" value="1"/>
</dbReference>
<feature type="domain" description="PTS EIIA type-2" evidence="1">
    <location>
        <begin position="4"/>
        <end position="151"/>
    </location>
</feature>
<proteinExistence type="predicted"/>
<name>A0A841PZL2_9BACL</name>
<protein>
    <submittedName>
        <fullName evidence="2">PTS system galactitol-specific IIA component</fullName>
    </submittedName>
</protein>
<organism evidence="2 3">
    <name type="scientific">Geomicrobium halophilum</name>
    <dbReference type="NCBI Taxonomy" id="549000"/>
    <lineage>
        <taxon>Bacteria</taxon>
        <taxon>Bacillati</taxon>
        <taxon>Bacillota</taxon>
        <taxon>Bacilli</taxon>
        <taxon>Bacillales</taxon>
        <taxon>Geomicrobium</taxon>
    </lineage>
</organism>
<accession>A0A841PZL2</accession>
<dbReference type="InterPro" id="IPR016152">
    <property type="entry name" value="PTrfase/Anion_transptr"/>
</dbReference>
<dbReference type="CDD" id="cd00211">
    <property type="entry name" value="PTS_IIA_fru"/>
    <property type="match status" value="1"/>
</dbReference>
<sequence>MSDIYFDESIILFDLEGKSKEEVLTKIGNNLIEKNLVKEGFIDAIIKRESEYATGLPTKGVSVAIPHTDVEYVNRKTISVAVLKEPVDFGIMGEPKATIPIKLVFLLAMDEEHSQLSLLQKLMEMFQDEDTLKYLINENNKTKIKNLLESKLAFAFEGEE</sequence>
<dbReference type="SUPFAM" id="SSF55804">
    <property type="entry name" value="Phoshotransferase/anion transport protein"/>
    <property type="match status" value="1"/>
</dbReference>